<comment type="caution">
    <text evidence="1">The sequence shown here is derived from an EMBL/GenBank/DDBJ whole genome shotgun (WGS) entry which is preliminary data.</text>
</comment>
<accession>A0A812K2G9</accession>
<sequence length="105" mass="11330">APGIHSNDLPQYQTPWTCSVVGKGTPSPPPAPVIPTPLPASTCIPNYHVNCMRNPNCCDPSARCYQKDKAVAICLQTCKPGIHLNDPPRWQTPWTCSLLTPQGAP</sequence>
<proteinExistence type="predicted"/>
<dbReference type="AlphaFoldDB" id="A0A812K2G9"/>
<feature type="non-terminal residue" evidence="1">
    <location>
        <position position="1"/>
    </location>
</feature>
<name>A0A812K2G9_SYMPI</name>
<dbReference type="OrthoDB" id="437550at2759"/>
<gene>
    <name evidence="1" type="ORF">SPIL2461_LOCUS2494</name>
</gene>
<evidence type="ECO:0000313" key="2">
    <source>
        <dbReference type="Proteomes" id="UP000649617"/>
    </source>
</evidence>
<organism evidence="1 2">
    <name type="scientific">Symbiodinium pilosum</name>
    <name type="common">Dinoflagellate</name>
    <dbReference type="NCBI Taxonomy" id="2952"/>
    <lineage>
        <taxon>Eukaryota</taxon>
        <taxon>Sar</taxon>
        <taxon>Alveolata</taxon>
        <taxon>Dinophyceae</taxon>
        <taxon>Suessiales</taxon>
        <taxon>Symbiodiniaceae</taxon>
        <taxon>Symbiodinium</taxon>
    </lineage>
</organism>
<dbReference type="EMBL" id="CAJNIZ010002773">
    <property type="protein sequence ID" value="CAE7214351.1"/>
    <property type="molecule type" value="Genomic_DNA"/>
</dbReference>
<reference evidence="1" key="1">
    <citation type="submission" date="2021-02" db="EMBL/GenBank/DDBJ databases">
        <authorList>
            <person name="Dougan E. K."/>
            <person name="Rhodes N."/>
            <person name="Thang M."/>
            <person name="Chan C."/>
        </authorList>
    </citation>
    <scope>NUCLEOTIDE SEQUENCE</scope>
</reference>
<feature type="non-terminal residue" evidence="1">
    <location>
        <position position="105"/>
    </location>
</feature>
<dbReference type="Proteomes" id="UP000649617">
    <property type="component" value="Unassembled WGS sequence"/>
</dbReference>
<evidence type="ECO:0000313" key="1">
    <source>
        <dbReference type="EMBL" id="CAE7214351.1"/>
    </source>
</evidence>
<keyword evidence="2" id="KW-1185">Reference proteome</keyword>
<protein>
    <submittedName>
        <fullName evidence="1">Uncharacterized protein</fullName>
    </submittedName>
</protein>